<evidence type="ECO:0000256" key="1">
    <source>
        <dbReference type="SAM" id="MobiDB-lite"/>
    </source>
</evidence>
<keyword evidence="3" id="KW-1185">Reference proteome</keyword>
<evidence type="ECO:0000313" key="2">
    <source>
        <dbReference type="EMBL" id="KAK4416940.1"/>
    </source>
</evidence>
<feature type="compositionally biased region" description="Basic and acidic residues" evidence="1">
    <location>
        <begin position="192"/>
        <end position="205"/>
    </location>
</feature>
<feature type="region of interest" description="Disordered" evidence="1">
    <location>
        <begin position="178"/>
        <end position="214"/>
    </location>
</feature>
<accession>A0AAE1XRW0</accession>
<organism evidence="2 3">
    <name type="scientific">Sesamum alatum</name>
    <dbReference type="NCBI Taxonomy" id="300844"/>
    <lineage>
        <taxon>Eukaryota</taxon>
        <taxon>Viridiplantae</taxon>
        <taxon>Streptophyta</taxon>
        <taxon>Embryophyta</taxon>
        <taxon>Tracheophyta</taxon>
        <taxon>Spermatophyta</taxon>
        <taxon>Magnoliopsida</taxon>
        <taxon>eudicotyledons</taxon>
        <taxon>Gunneridae</taxon>
        <taxon>Pentapetalae</taxon>
        <taxon>asterids</taxon>
        <taxon>lamiids</taxon>
        <taxon>Lamiales</taxon>
        <taxon>Pedaliaceae</taxon>
        <taxon>Sesamum</taxon>
    </lineage>
</organism>
<proteinExistence type="predicted"/>
<sequence>MGYIYEAMDRAKEAIATSFSNNEEKYKDFFYTNPNIEKDEEVMQGLYGCISKLAPGIDLQDKIIDEFSNFIKYNRALKRRYDARDTIDPILLHEIDESNEWLLGRLTLDDSDEENVNAFEDDDLTWGDVAQATRVDVDAYNFRSRPSQESKGQIKGIFVINNQQSSCIIYTGHHHNIDEEEHFDDTDEEEIDYRSDDHEDDRKGSECNLVESDN</sequence>
<evidence type="ECO:0000313" key="3">
    <source>
        <dbReference type="Proteomes" id="UP001293254"/>
    </source>
</evidence>
<reference evidence="2" key="1">
    <citation type="submission" date="2020-06" db="EMBL/GenBank/DDBJ databases">
        <authorList>
            <person name="Li T."/>
            <person name="Hu X."/>
            <person name="Zhang T."/>
            <person name="Song X."/>
            <person name="Zhang H."/>
            <person name="Dai N."/>
            <person name="Sheng W."/>
            <person name="Hou X."/>
            <person name="Wei L."/>
        </authorList>
    </citation>
    <scope>NUCLEOTIDE SEQUENCE</scope>
    <source>
        <strain evidence="2">3651</strain>
        <tissue evidence="2">Leaf</tissue>
    </source>
</reference>
<feature type="compositionally biased region" description="Acidic residues" evidence="1">
    <location>
        <begin position="178"/>
        <end position="191"/>
    </location>
</feature>
<dbReference type="Proteomes" id="UP001293254">
    <property type="component" value="Unassembled WGS sequence"/>
</dbReference>
<dbReference type="EMBL" id="JACGWO010000010">
    <property type="protein sequence ID" value="KAK4416940.1"/>
    <property type="molecule type" value="Genomic_DNA"/>
</dbReference>
<protein>
    <submittedName>
        <fullName evidence="2">Uncharacterized protein</fullName>
    </submittedName>
</protein>
<reference evidence="2" key="2">
    <citation type="journal article" date="2024" name="Plant">
        <title>Genomic evolution and insights into agronomic trait innovations of Sesamum species.</title>
        <authorList>
            <person name="Miao H."/>
            <person name="Wang L."/>
            <person name="Qu L."/>
            <person name="Liu H."/>
            <person name="Sun Y."/>
            <person name="Le M."/>
            <person name="Wang Q."/>
            <person name="Wei S."/>
            <person name="Zheng Y."/>
            <person name="Lin W."/>
            <person name="Duan Y."/>
            <person name="Cao H."/>
            <person name="Xiong S."/>
            <person name="Wang X."/>
            <person name="Wei L."/>
            <person name="Li C."/>
            <person name="Ma Q."/>
            <person name="Ju M."/>
            <person name="Zhao R."/>
            <person name="Li G."/>
            <person name="Mu C."/>
            <person name="Tian Q."/>
            <person name="Mei H."/>
            <person name="Zhang T."/>
            <person name="Gao T."/>
            <person name="Zhang H."/>
        </authorList>
    </citation>
    <scope>NUCLEOTIDE SEQUENCE</scope>
    <source>
        <strain evidence="2">3651</strain>
    </source>
</reference>
<gene>
    <name evidence="2" type="ORF">Salat_2519500</name>
</gene>
<dbReference type="AlphaFoldDB" id="A0AAE1XRW0"/>
<comment type="caution">
    <text evidence="2">The sequence shown here is derived from an EMBL/GenBank/DDBJ whole genome shotgun (WGS) entry which is preliminary data.</text>
</comment>
<name>A0AAE1XRW0_9LAMI</name>